<keyword evidence="3" id="KW-1185">Reference proteome</keyword>
<proteinExistence type="predicted"/>
<name>A0A0L7KY01_OPEBR</name>
<reference evidence="2 3" key="1">
    <citation type="journal article" date="2015" name="Genome Biol. Evol.">
        <title>The genome of winter moth (Operophtera brumata) provides a genomic perspective on sexual dimorphism and phenology.</title>
        <authorList>
            <person name="Derks M.F."/>
            <person name="Smit S."/>
            <person name="Salis L."/>
            <person name="Schijlen E."/>
            <person name="Bossers A."/>
            <person name="Mateman C."/>
            <person name="Pijl A.S."/>
            <person name="de Ridder D."/>
            <person name="Groenen M.A."/>
            <person name="Visser M.E."/>
            <person name="Megens H.J."/>
        </authorList>
    </citation>
    <scope>NUCLEOTIDE SEQUENCE [LARGE SCALE GENOMIC DNA]</scope>
    <source>
        <strain evidence="2">WM2013NL</strain>
        <tissue evidence="2">Head and thorax</tissue>
    </source>
</reference>
<dbReference type="STRING" id="104452.A0A0L7KY01"/>
<dbReference type="GO" id="GO:0016301">
    <property type="term" value="F:kinase activity"/>
    <property type="evidence" value="ECO:0007669"/>
    <property type="project" value="UniProtKB-KW"/>
</dbReference>
<sequence length="288" mass="31576">MEQHAIMWGVGTDSVSLPIPAGLPNSIHVLLVQCWNRRYQNRYAPCGWRWRHASASWPSECPFDPYPPSHLHYTRGAEQPPRPEGQETRSGAAHGCHQRPVLRDMLRAAGAGDTRACRCGVRRTLRIHRQISSSSDGVALNRGYRAHLKKPESKLSVNIINDRPITTAVDKPCQCEDKINHNIRLDNVECRKDTTVEVNGNIDVKRCVKPLFGHKKAAKGLCAAVAEKGDGRESSSAHAEARAARAHWSPMEPPALTAGPAAPVRAAPGASADLVLPLPKGTQPFTYH</sequence>
<dbReference type="AlphaFoldDB" id="A0A0L7KY01"/>
<evidence type="ECO:0000256" key="1">
    <source>
        <dbReference type="SAM" id="MobiDB-lite"/>
    </source>
</evidence>
<keyword evidence="2" id="KW-0808">Transferase</keyword>
<protein>
    <submittedName>
        <fullName evidence="2">Mitogen-activated protein kinase kinase kinase 12</fullName>
    </submittedName>
</protein>
<feature type="compositionally biased region" description="Low complexity" evidence="1">
    <location>
        <begin position="255"/>
        <end position="264"/>
    </location>
</feature>
<keyword evidence="2" id="KW-0418">Kinase</keyword>
<feature type="non-terminal residue" evidence="2">
    <location>
        <position position="288"/>
    </location>
</feature>
<accession>A0A0L7KY01</accession>
<organism evidence="2 3">
    <name type="scientific">Operophtera brumata</name>
    <name type="common">Winter moth</name>
    <name type="synonym">Phalaena brumata</name>
    <dbReference type="NCBI Taxonomy" id="104452"/>
    <lineage>
        <taxon>Eukaryota</taxon>
        <taxon>Metazoa</taxon>
        <taxon>Ecdysozoa</taxon>
        <taxon>Arthropoda</taxon>
        <taxon>Hexapoda</taxon>
        <taxon>Insecta</taxon>
        <taxon>Pterygota</taxon>
        <taxon>Neoptera</taxon>
        <taxon>Endopterygota</taxon>
        <taxon>Lepidoptera</taxon>
        <taxon>Glossata</taxon>
        <taxon>Ditrysia</taxon>
        <taxon>Geometroidea</taxon>
        <taxon>Geometridae</taxon>
        <taxon>Larentiinae</taxon>
        <taxon>Operophtera</taxon>
    </lineage>
</organism>
<comment type="caution">
    <text evidence="2">The sequence shown here is derived from an EMBL/GenBank/DDBJ whole genome shotgun (WGS) entry which is preliminary data.</text>
</comment>
<feature type="region of interest" description="Disordered" evidence="1">
    <location>
        <begin position="228"/>
        <end position="264"/>
    </location>
</feature>
<dbReference type="EMBL" id="JTDY01004537">
    <property type="protein sequence ID" value="KOB68035.1"/>
    <property type="molecule type" value="Genomic_DNA"/>
</dbReference>
<dbReference type="Proteomes" id="UP000037510">
    <property type="component" value="Unassembled WGS sequence"/>
</dbReference>
<gene>
    <name evidence="2" type="ORF">OBRU01_18903</name>
</gene>
<evidence type="ECO:0000313" key="3">
    <source>
        <dbReference type="Proteomes" id="UP000037510"/>
    </source>
</evidence>
<feature type="compositionally biased region" description="Basic and acidic residues" evidence="1">
    <location>
        <begin position="228"/>
        <end position="243"/>
    </location>
</feature>
<feature type="region of interest" description="Disordered" evidence="1">
    <location>
        <begin position="72"/>
        <end position="96"/>
    </location>
</feature>
<evidence type="ECO:0000313" key="2">
    <source>
        <dbReference type="EMBL" id="KOB68035.1"/>
    </source>
</evidence>